<dbReference type="PROSITE" id="PS50088">
    <property type="entry name" value="ANK_REPEAT"/>
    <property type="match status" value="1"/>
</dbReference>
<protein>
    <recommendedName>
        <fullName evidence="5">F-box domain-containing protein</fullName>
    </recommendedName>
</protein>
<dbReference type="Pfam" id="PF00023">
    <property type="entry name" value="Ank"/>
    <property type="match status" value="1"/>
</dbReference>
<keyword evidence="1" id="KW-0677">Repeat</keyword>
<feature type="region of interest" description="Disordered" evidence="4">
    <location>
        <begin position="1"/>
        <end position="25"/>
    </location>
</feature>
<accession>A0A7S3R3B7</accession>
<sequence length="448" mass="47521">MTPPPKTVTGAHMTSTAGPDPIGPEAASISSLPPELLMLILLHVDSAADMNSLSQTCQGMYSLVLDPHLAAQWLLKCQPTKAMWLAAEKMQSTDIMLQLLHLGASPAKMYDGRYSSYTPLKLAAMWGHPKVVEVLLQNHDVRGNVSDAGGALFTTIERGDIECLKALLVPHSPVHANSRVDSSFFSLMFPDFPRSSPLHAAASCPNRNAPLAAKVLIEHGGVCTARDSDGQTPLHMACVAMRPMSYRMPCNPSTQFEVVRTLLSAPGGPNALAVRDSLGRTPLHVACGREASSWVIDCLLGTPGGLTALSAPDNRGQTPLHSACGNASSRIVPILLDAPGGVGVAARVAARDHRGQTPLHAVCGSTHCRPWDQVDVVRALLNMGGLDVIDATDNQGRTPLRLAAENAVDCCEVLLHAGSKALHIPDSMGLTPVDVSFGGAKRLMLRWK</sequence>
<dbReference type="PANTHER" id="PTHR24173:SF74">
    <property type="entry name" value="ANKYRIN REPEAT DOMAIN-CONTAINING PROTEIN 16"/>
    <property type="match status" value="1"/>
</dbReference>
<evidence type="ECO:0000256" key="2">
    <source>
        <dbReference type="ARBA" id="ARBA00023043"/>
    </source>
</evidence>
<dbReference type="InterPro" id="IPR036047">
    <property type="entry name" value="F-box-like_dom_sf"/>
</dbReference>
<dbReference type="PROSITE" id="PS50181">
    <property type="entry name" value="FBOX"/>
    <property type="match status" value="1"/>
</dbReference>
<name>A0A7S3R3B7_DUNTE</name>
<keyword evidence="2 3" id="KW-0040">ANK repeat</keyword>
<dbReference type="InterPro" id="IPR002110">
    <property type="entry name" value="Ankyrin_rpt"/>
</dbReference>
<reference evidence="6" key="1">
    <citation type="submission" date="2021-01" db="EMBL/GenBank/DDBJ databases">
        <authorList>
            <person name="Corre E."/>
            <person name="Pelletier E."/>
            <person name="Niang G."/>
            <person name="Scheremetjew M."/>
            <person name="Finn R."/>
            <person name="Kale V."/>
            <person name="Holt S."/>
            <person name="Cochrane G."/>
            <person name="Meng A."/>
            <person name="Brown T."/>
            <person name="Cohen L."/>
        </authorList>
    </citation>
    <scope>NUCLEOTIDE SEQUENCE</scope>
    <source>
        <strain evidence="6">CCMP1320</strain>
    </source>
</reference>
<dbReference type="Pfam" id="PF12937">
    <property type="entry name" value="F-box-like"/>
    <property type="match status" value="1"/>
</dbReference>
<dbReference type="Pfam" id="PF12796">
    <property type="entry name" value="Ank_2"/>
    <property type="match status" value="3"/>
</dbReference>
<evidence type="ECO:0000256" key="4">
    <source>
        <dbReference type="SAM" id="MobiDB-lite"/>
    </source>
</evidence>
<dbReference type="PANTHER" id="PTHR24173">
    <property type="entry name" value="ANKYRIN REPEAT CONTAINING"/>
    <property type="match status" value="1"/>
</dbReference>
<dbReference type="SUPFAM" id="SSF48403">
    <property type="entry name" value="Ankyrin repeat"/>
    <property type="match status" value="2"/>
</dbReference>
<feature type="repeat" description="ANK" evidence="3">
    <location>
        <begin position="315"/>
        <end position="347"/>
    </location>
</feature>
<dbReference type="Gene3D" id="1.25.40.20">
    <property type="entry name" value="Ankyrin repeat-containing domain"/>
    <property type="match status" value="2"/>
</dbReference>
<evidence type="ECO:0000256" key="3">
    <source>
        <dbReference type="PROSITE-ProRule" id="PRU00023"/>
    </source>
</evidence>
<dbReference type="SMART" id="SM00248">
    <property type="entry name" value="ANK"/>
    <property type="match status" value="7"/>
</dbReference>
<evidence type="ECO:0000259" key="5">
    <source>
        <dbReference type="PROSITE" id="PS50181"/>
    </source>
</evidence>
<dbReference type="SUPFAM" id="SSF81383">
    <property type="entry name" value="F-box domain"/>
    <property type="match status" value="1"/>
</dbReference>
<feature type="domain" description="F-box" evidence="5">
    <location>
        <begin position="26"/>
        <end position="76"/>
    </location>
</feature>
<evidence type="ECO:0000256" key="1">
    <source>
        <dbReference type="ARBA" id="ARBA00022737"/>
    </source>
</evidence>
<dbReference type="AlphaFoldDB" id="A0A7S3R3B7"/>
<dbReference type="InterPro" id="IPR001810">
    <property type="entry name" value="F-box_dom"/>
</dbReference>
<dbReference type="InterPro" id="IPR036770">
    <property type="entry name" value="Ankyrin_rpt-contain_sf"/>
</dbReference>
<evidence type="ECO:0000313" key="6">
    <source>
        <dbReference type="EMBL" id="CAE0501295.1"/>
    </source>
</evidence>
<gene>
    <name evidence="6" type="ORF">DTER00134_LOCUS16368</name>
</gene>
<dbReference type="EMBL" id="HBIP01027093">
    <property type="protein sequence ID" value="CAE0501295.1"/>
    <property type="molecule type" value="Transcribed_RNA"/>
</dbReference>
<proteinExistence type="predicted"/>
<organism evidence="6">
    <name type="scientific">Dunaliella tertiolecta</name>
    <name type="common">Green alga</name>
    <dbReference type="NCBI Taxonomy" id="3047"/>
    <lineage>
        <taxon>Eukaryota</taxon>
        <taxon>Viridiplantae</taxon>
        <taxon>Chlorophyta</taxon>
        <taxon>core chlorophytes</taxon>
        <taxon>Chlorophyceae</taxon>
        <taxon>CS clade</taxon>
        <taxon>Chlamydomonadales</taxon>
        <taxon>Dunaliellaceae</taxon>
        <taxon>Dunaliella</taxon>
    </lineage>
</organism>